<evidence type="ECO:0000313" key="2">
    <source>
        <dbReference type="EMBL" id="CAF1270786.1"/>
    </source>
</evidence>
<keyword evidence="3" id="KW-1185">Reference proteome</keyword>
<evidence type="ECO:0000313" key="3">
    <source>
        <dbReference type="Proteomes" id="UP000663828"/>
    </source>
</evidence>
<comment type="caution">
    <text evidence="1">The sequence shown here is derived from an EMBL/GenBank/DDBJ whole genome shotgun (WGS) entry which is preliminary data.</text>
</comment>
<dbReference type="Proteomes" id="UP000663828">
    <property type="component" value="Unassembled WGS sequence"/>
</dbReference>
<gene>
    <name evidence="1" type="ORF">EDS130_LOCUS25674</name>
    <name evidence="2" type="ORF">XAT740_LOCUS27283</name>
</gene>
<protein>
    <submittedName>
        <fullName evidence="1">Uncharacterized protein</fullName>
    </submittedName>
</protein>
<dbReference type="EMBL" id="CAJNOR010002268">
    <property type="protein sequence ID" value="CAF1270786.1"/>
    <property type="molecule type" value="Genomic_DNA"/>
</dbReference>
<sequence length="131" mass="15189">MLAMSIAIVSAMILTENTHLNYKLTMSIFPDAHNPSTSKYYHIIREVILTGDHDKFQHISMSGECFHAMDLHSDSVEIHTHLFPFSAFPIVSDDAYLVFRTYHCGSVEYEQFQRRMSVENSCRCIGDYYNR</sequence>
<dbReference type="EMBL" id="CAJNOJ010000152">
    <property type="protein sequence ID" value="CAF1206907.1"/>
    <property type="molecule type" value="Genomic_DNA"/>
</dbReference>
<dbReference type="Proteomes" id="UP000663852">
    <property type="component" value="Unassembled WGS sequence"/>
</dbReference>
<organism evidence="1 4">
    <name type="scientific">Adineta ricciae</name>
    <name type="common">Rotifer</name>
    <dbReference type="NCBI Taxonomy" id="249248"/>
    <lineage>
        <taxon>Eukaryota</taxon>
        <taxon>Metazoa</taxon>
        <taxon>Spiralia</taxon>
        <taxon>Gnathifera</taxon>
        <taxon>Rotifera</taxon>
        <taxon>Eurotatoria</taxon>
        <taxon>Bdelloidea</taxon>
        <taxon>Adinetida</taxon>
        <taxon>Adinetidae</taxon>
        <taxon>Adineta</taxon>
    </lineage>
</organism>
<reference evidence="1" key="1">
    <citation type="submission" date="2021-02" db="EMBL/GenBank/DDBJ databases">
        <authorList>
            <person name="Nowell W R."/>
        </authorList>
    </citation>
    <scope>NUCLEOTIDE SEQUENCE</scope>
</reference>
<accession>A0A814WUD1</accession>
<dbReference type="AlphaFoldDB" id="A0A814WUD1"/>
<name>A0A814WUD1_ADIRI</name>
<evidence type="ECO:0000313" key="1">
    <source>
        <dbReference type="EMBL" id="CAF1206907.1"/>
    </source>
</evidence>
<evidence type="ECO:0000313" key="4">
    <source>
        <dbReference type="Proteomes" id="UP000663852"/>
    </source>
</evidence>
<proteinExistence type="predicted"/>